<accession>A0A3G9IDR3</accession>
<dbReference type="InterPro" id="IPR045596">
    <property type="entry name" value="DUF6459"/>
</dbReference>
<reference evidence="1 2" key="1">
    <citation type="submission" date="2018-11" db="EMBL/GenBank/DDBJ databases">
        <title>Complete genome sequence of Nocardioides baekrokdamisoli strain KCTC 39748.</title>
        <authorList>
            <person name="Kang S.W."/>
            <person name="Lee K.C."/>
            <person name="Kim K.K."/>
            <person name="Kim J.S."/>
            <person name="Kim D.S."/>
            <person name="Ko S.H."/>
            <person name="Yang S.H."/>
            <person name="Shin Y.K."/>
            <person name="Lee J.S."/>
        </authorList>
    </citation>
    <scope>NUCLEOTIDE SEQUENCE [LARGE SCALE GENOMIC DNA]</scope>
    <source>
        <strain evidence="1 2">KCTC 39748</strain>
    </source>
</reference>
<evidence type="ECO:0000313" key="2">
    <source>
        <dbReference type="Proteomes" id="UP000271573"/>
    </source>
</evidence>
<proteinExistence type="predicted"/>
<organism evidence="1 2">
    <name type="scientific">Nocardioides baekrokdamisoli</name>
    <dbReference type="NCBI Taxonomy" id="1804624"/>
    <lineage>
        <taxon>Bacteria</taxon>
        <taxon>Bacillati</taxon>
        <taxon>Actinomycetota</taxon>
        <taxon>Actinomycetes</taxon>
        <taxon>Propionibacteriales</taxon>
        <taxon>Nocardioidaceae</taxon>
        <taxon>Nocardioides</taxon>
    </lineage>
</organism>
<dbReference type="Proteomes" id="UP000271573">
    <property type="component" value="Chromosome"/>
</dbReference>
<evidence type="ECO:0000313" key="1">
    <source>
        <dbReference type="EMBL" id="BBH16502.1"/>
    </source>
</evidence>
<dbReference type="EMBL" id="AP019307">
    <property type="protein sequence ID" value="BBH16502.1"/>
    <property type="molecule type" value="Genomic_DNA"/>
</dbReference>
<keyword evidence="2" id="KW-1185">Reference proteome</keyword>
<sequence>MGLDEAWLDDEPLDISVVPRTSPPLISIAVEAGGRGPHTELEVWIGRVVQAIVEIVGGDRPLTQAVRWTSPQVYKQLGRRTAHLGRVGAYTPGVGRVQRVRPRVSGVRSSASADGIVEAAITVRTGPRARAVAARFEQAEDRWICTVLDFGETPGQARPISAPQALRDTA</sequence>
<gene>
    <name evidence="1" type="ORF">Back2_07890</name>
</gene>
<dbReference type="OrthoDB" id="3266345at2"/>
<dbReference type="AlphaFoldDB" id="A0A3G9IDR3"/>
<dbReference type="RefSeq" id="WP_125566947.1">
    <property type="nucleotide sequence ID" value="NZ_AP019307.1"/>
</dbReference>
<dbReference type="KEGG" id="nbe:Back2_07890"/>
<dbReference type="Pfam" id="PF20060">
    <property type="entry name" value="DUF6459"/>
    <property type="match status" value="1"/>
</dbReference>
<name>A0A3G9IDR3_9ACTN</name>
<protein>
    <submittedName>
        <fullName evidence="1">Uncharacterized protein</fullName>
    </submittedName>
</protein>